<keyword evidence="7 11" id="KW-0479">Metal-binding</keyword>
<keyword evidence="5 11" id="KW-0500">Molybdenum</keyword>
<dbReference type="Gene3D" id="3.90.105.10">
    <property type="entry name" value="Molybdopterin biosynthesis moea protein, domain 2"/>
    <property type="match status" value="1"/>
</dbReference>
<sequence length="407" mass="42499">MAPPRAPRMLSEAAMLRAVVQAVAPVAASELLPLGPALRGRVCARDLASPLDLPGGATATMDGYAVRRRDLPGPLPVIGAAVAGAPWTGAVPPGTCVKIATGAWVPAGLDAVLPWETVTADAERITAAAAPRAANIRPAGADVRRGTPAAKRGQRLGARDLALLHGLGVDRVEVWRRPTVGVMSTGDELRDGGARLDPGCCHDANRGMLLALLAQHGFEARDCGLIHDERAALEERMREAAAACDLLLTSGGASVGERDLVKAVLAERGRLTSWRVAIKPGKPFVLGELDATPVLGLPGNPASAFVTYMLLALPALLHLAGCDPLPQPPVVRARLRGGWRKSTPRTEYLRARLSQGRSGPQVKLCAQQDSASLAALAEANCLVRMPLRATKLAAGDEVDALVLDDLL</sequence>
<feature type="domain" description="MoaB/Mog" evidence="12">
    <location>
        <begin position="181"/>
        <end position="318"/>
    </location>
</feature>
<dbReference type="InterPro" id="IPR005111">
    <property type="entry name" value="MoeA_C_domain_IV"/>
</dbReference>
<keyword evidence="9 11" id="KW-0501">Molybdenum cofactor biosynthesis</keyword>
<evidence type="ECO:0000256" key="8">
    <source>
        <dbReference type="ARBA" id="ARBA00022842"/>
    </source>
</evidence>
<dbReference type="SMART" id="SM00852">
    <property type="entry name" value="MoCF_biosynth"/>
    <property type="match status" value="1"/>
</dbReference>
<dbReference type="InterPro" id="IPR001453">
    <property type="entry name" value="MoaB/Mog_dom"/>
</dbReference>
<dbReference type="NCBIfam" id="NF045515">
    <property type="entry name" value="Glp_gephyrin"/>
    <property type="match status" value="1"/>
</dbReference>
<evidence type="ECO:0000313" key="14">
    <source>
        <dbReference type="Proteomes" id="UP000604381"/>
    </source>
</evidence>
<dbReference type="Pfam" id="PF03454">
    <property type="entry name" value="MoeA_C"/>
    <property type="match status" value="1"/>
</dbReference>
<dbReference type="PANTHER" id="PTHR10192">
    <property type="entry name" value="MOLYBDOPTERIN BIOSYNTHESIS PROTEIN"/>
    <property type="match status" value="1"/>
</dbReference>
<evidence type="ECO:0000256" key="3">
    <source>
        <dbReference type="ARBA" id="ARBA00005046"/>
    </source>
</evidence>
<dbReference type="EMBL" id="JADHEI010000033">
    <property type="protein sequence ID" value="MBF2735273.1"/>
    <property type="molecule type" value="Genomic_DNA"/>
</dbReference>
<name>A0A930UGJ2_9GAMM</name>
<keyword evidence="8 11" id="KW-0460">Magnesium</keyword>
<dbReference type="Gene3D" id="2.170.190.11">
    <property type="entry name" value="Molybdopterin biosynthesis moea protein, domain 3"/>
    <property type="match status" value="1"/>
</dbReference>
<dbReference type="EC" id="2.10.1.1" evidence="11"/>
<evidence type="ECO:0000259" key="12">
    <source>
        <dbReference type="SMART" id="SM00852"/>
    </source>
</evidence>
<comment type="catalytic activity">
    <reaction evidence="10">
        <text>adenylyl-molybdopterin + molybdate = Mo-molybdopterin + AMP + H(+)</text>
        <dbReference type="Rhea" id="RHEA:35047"/>
        <dbReference type="ChEBI" id="CHEBI:15378"/>
        <dbReference type="ChEBI" id="CHEBI:36264"/>
        <dbReference type="ChEBI" id="CHEBI:62727"/>
        <dbReference type="ChEBI" id="CHEBI:71302"/>
        <dbReference type="ChEBI" id="CHEBI:456215"/>
        <dbReference type="EC" id="2.10.1.1"/>
    </reaction>
</comment>
<dbReference type="AlphaFoldDB" id="A0A930UGJ2"/>
<evidence type="ECO:0000256" key="9">
    <source>
        <dbReference type="ARBA" id="ARBA00023150"/>
    </source>
</evidence>
<dbReference type="PROSITE" id="PS01079">
    <property type="entry name" value="MOCF_BIOSYNTHESIS_2"/>
    <property type="match status" value="1"/>
</dbReference>
<evidence type="ECO:0000313" key="13">
    <source>
        <dbReference type="EMBL" id="MBF2735273.1"/>
    </source>
</evidence>
<comment type="pathway">
    <text evidence="3 11">Cofactor biosynthesis; molybdopterin biosynthesis.</text>
</comment>
<dbReference type="SUPFAM" id="SSF63867">
    <property type="entry name" value="MoeA C-terminal domain-like"/>
    <property type="match status" value="1"/>
</dbReference>
<organism evidence="13 14">
    <name type="scientific">Candidatus Amphirhobacter heronislandensis</name>
    <dbReference type="NCBI Taxonomy" id="1732024"/>
    <lineage>
        <taxon>Bacteria</taxon>
        <taxon>Pseudomonadati</taxon>
        <taxon>Pseudomonadota</taxon>
        <taxon>Gammaproteobacteria</taxon>
        <taxon>Candidatus Tethybacterales</taxon>
        <taxon>Candidatus Tethybacteraceae</taxon>
        <taxon>Candidatus Amphirhobacter</taxon>
    </lineage>
</organism>
<dbReference type="InterPro" id="IPR036135">
    <property type="entry name" value="MoeA_linker/N_sf"/>
</dbReference>
<dbReference type="GO" id="GO:0061599">
    <property type="term" value="F:molybdopterin molybdotransferase activity"/>
    <property type="evidence" value="ECO:0007669"/>
    <property type="project" value="UniProtKB-UniRule"/>
</dbReference>
<evidence type="ECO:0000256" key="5">
    <source>
        <dbReference type="ARBA" id="ARBA00022505"/>
    </source>
</evidence>
<evidence type="ECO:0000256" key="7">
    <source>
        <dbReference type="ARBA" id="ARBA00022723"/>
    </source>
</evidence>
<dbReference type="GO" id="GO:0046872">
    <property type="term" value="F:metal ion binding"/>
    <property type="evidence" value="ECO:0007669"/>
    <property type="project" value="UniProtKB-UniRule"/>
</dbReference>
<dbReference type="InterPro" id="IPR038987">
    <property type="entry name" value="MoeA-like"/>
</dbReference>
<dbReference type="Gene3D" id="2.40.340.10">
    <property type="entry name" value="MoeA, C-terminal, domain IV"/>
    <property type="match status" value="1"/>
</dbReference>
<evidence type="ECO:0000256" key="10">
    <source>
        <dbReference type="ARBA" id="ARBA00047317"/>
    </source>
</evidence>
<dbReference type="InterPro" id="IPR036688">
    <property type="entry name" value="MoeA_C_domain_IV_sf"/>
</dbReference>
<comment type="cofactor">
    <cofactor evidence="1 11">
        <name>Mg(2+)</name>
        <dbReference type="ChEBI" id="CHEBI:18420"/>
    </cofactor>
</comment>
<protein>
    <recommendedName>
        <fullName evidence="11">Molybdopterin molybdenumtransferase</fullName>
        <ecNumber evidence="11">2.10.1.1</ecNumber>
    </recommendedName>
</protein>
<dbReference type="Proteomes" id="UP000604381">
    <property type="component" value="Unassembled WGS sequence"/>
</dbReference>
<dbReference type="NCBIfam" id="TIGR00177">
    <property type="entry name" value="molyb_syn"/>
    <property type="match status" value="1"/>
</dbReference>
<dbReference type="PANTHER" id="PTHR10192:SF5">
    <property type="entry name" value="GEPHYRIN"/>
    <property type="match status" value="1"/>
</dbReference>
<accession>A0A930UGJ2</accession>
<dbReference type="Pfam" id="PF03453">
    <property type="entry name" value="MoeA_N"/>
    <property type="match status" value="1"/>
</dbReference>
<comment type="caution">
    <text evidence="13">The sequence shown here is derived from an EMBL/GenBank/DDBJ whole genome shotgun (WGS) entry which is preliminary data.</text>
</comment>
<dbReference type="SUPFAM" id="SSF63882">
    <property type="entry name" value="MoeA N-terminal region -like"/>
    <property type="match status" value="1"/>
</dbReference>
<proteinExistence type="inferred from homology"/>
<dbReference type="SUPFAM" id="SSF53218">
    <property type="entry name" value="Molybdenum cofactor biosynthesis proteins"/>
    <property type="match status" value="1"/>
</dbReference>
<dbReference type="Pfam" id="PF00994">
    <property type="entry name" value="MoCF_biosynth"/>
    <property type="match status" value="1"/>
</dbReference>
<reference evidence="13" key="1">
    <citation type="submission" date="2020-10" db="EMBL/GenBank/DDBJ databases">
        <title>An improved Amphimedon queenslandica hologenome assembly reveals how three proteobacterial symbionts can extend the metabolic phenotypic of their marine sponge host.</title>
        <authorList>
            <person name="Degnan B."/>
            <person name="Degnan S."/>
            <person name="Xiang X."/>
        </authorList>
    </citation>
    <scope>NUCLEOTIDE SEQUENCE</scope>
    <source>
        <strain evidence="13">AqS2</strain>
    </source>
</reference>
<dbReference type="FunFam" id="3.40.980.10:FF:000004">
    <property type="entry name" value="Molybdopterin molybdenumtransferase"/>
    <property type="match status" value="1"/>
</dbReference>
<comment type="function">
    <text evidence="2 11">Catalyzes the insertion of molybdate into adenylated molybdopterin with the concomitant release of AMP.</text>
</comment>
<dbReference type="Gene3D" id="3.40.980.10">
    <property type="entry name" value="MoaB/Mog-like domain"/>
    <property type="match status" value="1"/>
</dbReference>
<comment type="similarity">
    <text evidence="4 11">Belongs to the MoeA family.</text>
</comment>
<dbReference type="InterPro" id="IPR036425">
    <property type="entry name" value="MoaB/Mog-like_dom_sf"/>
</dbReference>
<evidence type="ECO:0000256" key="6">
    <source>
        <dbReference type="ARBA" id="ARBA00022679"/>
    </source>
</evidence>
<evidence type="ECO:0000256" key="2">
    <source>
        <dbReference type="ARBA" id="ARBA00002901"/>
    </source>
</evidence>
<dbReference type="InterPro" id="IPR005110">
    <property type="entry name" value="MoeA_linker/N"/>
</dbReference>
<dbReference type="InterPro" id="IPR008284">
    <property type="entry name" value="MoCF_biosynth_CS"/>
</dbReference>
<keyword evidence="6 11" id="KW-0808">Transferase</keyword>
<gene>
    <name evidence="13" type="ORF">ISN26_04205</name>
</gene>
<dbReference type="CDD" id="cd00887">
    <property type="entry name" value="MoeA"/>
    <property type="match status" value="1"/>
</dbReference>
<evidence type="ECO:0000256" key="4">
    <source>
        <dbReference type="ARBA" id="ARBA00010763"/>
    </source>
</evidence>
<dbReference type="GO" id="GO:0005829">
    <property type="term" value="C:cytosol"/>
    <property type="evidence" value="ECO:0007669"/>
    <property type="project" value="TreeGrafter"/>
</dbReference>
<dbReference type="GO" id="GO:0006777">
    <property type="term" value="P:Mo-molybdopterin cofactor biosynthetic process"/>
    <property type="evidence" value="ECO:0007669"/>
    <property type="project" value="UniProtKB-UniRule"/>
</dbReference>
<keyword evidence="14" id="KW-1185">Reference proteome</keyword>
<evidence type="ECO:0000256" key="11">
    <source>
        <dbReference type="RuleBase" id="RU365090"/>
    </source>
</evidence>
<evidence type="ECO:0000256" key="1">
    <source>
        <dbReference type="ARBA" id="ARBA00001946"/>
    </source>
</evidence>